<dbReference type="Proteomes" id="UP001150217">
    <property type="component" value="Unassembled WGS sequence"/>
</dbReference>
<organism evidence="8 9">
    <name type="scientific">Lentinula lateritia</name>
    <dbReference type="NCBI Taxonomy" id="40482"/>
    <lineage>
        <taxon>Eukaryota</taxon>
        <taxon>Fungi</taxon>
        <taxon>Dikarya</taxon>
        <taxon>Basidiomycota</taxon>
        <taxon>Agaricomycotina</taxon>
        <taxon>Agaricomycetes</taxon>
        <taxon>Agaricomycetidae</taxon>
        <taxon>Agaricales</taxon>
        <taxon>Marasmiineae</taxon>
        <taxon>Omphalotaceae</taxon>
        <taxon>Lentinula</taxon>
    </lineage>
</organism>
<accession>A0ABQ8VLX0</accession>
<feature type="region of interest" description="Disordered" evidence="5">
    <location>
        <begin position="57"/>
        <end position="81"/>
    </location>
</feature>
<comment type="caution">
    <text evidence="8">The sequence shown here is derived from an EMBL/GenBank/DDBJ whole genome shotgun (WGS) entry which is preliminary data.</text>
</comment>
<feature type="active site" description="Proton donor" evidence="4">
    <location>
        <position position="190"/>
    </location>
</feature>
<feature type="chain" id="PRO_5047245898" evidence="6">
    <location>
        <begin position="25"/>
        <end position="350"/>
    </location>
</feature>
<keyword evidence="3 4" id="KW-0326">Glycosidase</keyword>
<evidence type="ECO:0000256" key="3">
    <source>
        <dbReference type="ARBA" id="ARBA00023295"/>
    </source>
</evidence>
<dbReference type="GO" id="GO:0016787">
    <property type="term" value="F:hydrolase activity"/>
    <property type="evidence" value="ECO:0007669"/>
    <property type="project" value="UniProtKB-KW"/>
</dbReference>
<reference evidence="8" key="1">
    <citation type="submission" date="2022-08" db="EMBL/GenBank/DDBJ databases">
        <title>A Global Phylogenomic Analysis of the Shiitake Genus Lentinula.</title>
        <authorList>
            <consortium name="DOE Joint Genome Institute"/>
            <person name="Sierra-Patev S."/>
            <person name="Min B."/>
            <person name="Naranjo-Ortiz M."/>
            <person name="Looney B."/>
            <person name="Konkel Z."/>
            <person name="Slot J.C."/>
            <person name="Sakamoto Y."/>
            <person name="Steenwyk J.L."/>
            <person name="Rokas A."/>
            <person name="Carro J."/>
            <person name="Camarero S."/>
            <person name="Ferreira P."/>
            <person name="Molpeceres G."/>
            <person name="Ruiz-Duenas F.J."/>
            <person name="Serrano A."/>
            <person name="Henrissat B."/>
            <person name="Drula E."/>
            <person name="Hughes K.W."/>
            <person name="Mata J.L."/>
            <person name="Ishikawa N.K."/>
            <person name="Vargas-Isla R."/>
            <person name="Ushijima S."/>
            <person name="Smith C.A."/>
            <person name="Ahrendt S."/>
            <person name="Andreopoulos W."/>
            <person name="He G."/>
            <person name="Labutti K."/>
            <person name="Lipzen A."/>
            <person name="Ng V."/>
            <person name="Riley R."/>
            <person name="Sandor L."/>
            <person name="Barry K."/>
            <person name="Martinez A.T."/>
            <person name="Xiao Y."/>
            <person name="Gibbons J.G."/>
            <person name="Terashima K."/>
            <person name="Grigoriev I.V."/>
            <person name="Hibbett D.S."/>
        </authorList>
    </citation>
    <scope>NUCLEOTIDE SEQUENCE</scope>
    <source>
        <strain evidence="8">RHP3577 ss4</strain>
    </source>
</reference>
<name>A0ABQ8VLX0_9AGAR</name>
<dbReference type="Pfam" id="PF02156">
    <property type="entry name" value="Glyco_hydro_26"/>
    <property type="match status" value="1"/>
</dbReference>
<gene>
    <name evidence="8" type="ORF">C8R41DRAFT_917442</name>
</gene>
<dbReference type="PROSITE" id="PS51764">
    <property type="entry name" value="GH26"/>
    <property type="match status" value="1"/>
</dbReference>
<keyword evidence="6" id="KW-0732">Signal</keyword>
<feature type="domain" description="GH26" evidence="7">
    <location>
        <begin position="36"/>
        <end position="343"/>
    </location>
</feature>
<dbReference type="Gene3D" id="3.20.20.80">
    <property type="entry name" value="Glycosidases"/>
    <property type="match status" value="1"/>
</dbReference>
<evidence type="ECO:0000313" key="9">
    <source>
        <dbReference type="Proteomes" id="UP001150217"/>
    </source>
</evidence>
<dbReference type="InterPro" id="IPR000805">
    <property type="entry name" value="Glyco_hydro_26"/>
</dbReference>
<dbReference type="PANTHER" id="PTHR40079:SF6">
    <property type="entry name" value="GH26 DOMAIN-CONTAINING PROTEIN"/>
    <property type="match status" value="1"/>
</dbReference>
<evidence type="ECO:0000259" key="7">
    <source>
        <dbReference type="PROSITE" id="PS51764"/>
    </source>
</evidence>
<evidence type="ECO:0000256" key="6">
    <source>
        <dbReference type="SAM" id="SignalP"/>
    </source>
</evidence>
<evidence type="ECO:0000256" key="1">
    <source>
        <dbReference type="ARBA" id="ARBA00007754"/>
    </source>
</evidence>
<comment type="similarity">
    <text evidence="1 4">Belongs to the glycosyl hydrolase 26 family.</text>
</comment>
<protein>
    <submittedName>
        <fullName evidence="8">Glycoside hydrolase superfamily</fullName>
    </submittedName>
</protein>
<sequence length="350" mass="38491">MKVFFLATITITLFALIGPAQVNAVCELHFVSFMQSFTSSLEAAIPYRRSLQVLSSRGDNSDSVSSQSNSTSSSTLNLPSDGLKTKNGVPFGFLPDVSAQTTMAEINEAVGMSPASTYGWYAQITGSSWDGSQLLSQKQDIIDSKAVLIPAVMPTVNMSAIDSDVASQVASVLKQFTDEGVEVWLRFAHEVNYYITSGTYHGDVDSYQAAWANIAAAVQDNPKIKMFWCPNWADASSLAEWFPKNSSTVDIVGMDAYPKSQQTFDEVYGSFYTAFAEKYNKPFAIGETGPGIGDDTLKEYWLKQIAEVDVQKYPLYVAGCWFEYYKGYDFRILMSQSSSIVTETKGELLS</sequence>
<keyword evidence="9" id="KW-1185">Reference proteome</keyword>
<evidence type="ECO:0000256" key="5">
    <source>
        <dbReference type="SAM" id="MobiDB-lite"/>
    </source>
</evidence>
<dbReference type="SUPFAM" id="SSF51445">
    <property type="entry name" value="(Trans)glycosidases"/>
    <property type="match status" value="1"/>
</dbReference>
<evidence type="ECO:0000256" key="4">
    <source>
        <dbReference type="PROSITE-ProRule" id="PRU01100"/>
    </source>
</evidence>
<dbReference type="PANTHER" id="PTHR40079">
    <property type="entry name" value="MANNAN ENDO-1,4-BETA-MANNOSIDASE E-RELATED"/>
    <property type="match status" value="1"/>
</dbReference>
<dbReference type="InterPro" id="IPR017853">
    <property type="entry name" value="GH"/>
</dbReference>
<proteinExistence type="inferred from homology"/>
<evidence type="ECO:0000313" key="8">
    <source>
        <dbReference type="EMBL" id="KAJ4497403.1"/>
    </source>
</evidence>
<dbReference type="EMBL" id="JANVFT010000021">
    <property type="protein sequence ID" value="KAJ4497403.1"/>
    <property type="molecule type" value="Genomic_DNA"/>
</dbReference>
<feature type="signal peptide" evidence="6">
    <location>
        <begin position="1"/>
        <end position="24"/>
    </location>
</feature>
<keyword evidence="2 4" id="KW-0378">Hydrolase</keyword>
<feature type="active site" description="Nucleophile" evidence="4">
    <location>
        <position position="287"/>
    </location>
</feature>
<dbReference type="InterPro" id="IPR022790">
    <property type="entry name" value="GH26_dom"/>
</dbReference>
<evidence type="ECO:0000256" key="2">
    <source>
        <dbReference type="ARBA" id="ARBA00022801"/>
    </source>
</evidence>